<evidence type="ECO:0000313" key="4">
    <source>
        <dbReference type="Proteomes" id="UP000076858"/>
    </source>
</evidence>
<keyword evidence="2" id="KW-1133">Transmembrane helix</keyword>
<keyword evidence="2" id="KW-0472">Membrane</keyword>
<reference evidence="3 4" key="1">
    <citation type="submission" date="2016-03" db="EMBL/GenBank/DDBJ databases">
        <title>EvidentialGene: Evidence-directed Construction of Genes on Genomes.</title>
        <authorList>
            <person name="Gilbert D.G."/>
            <person name="Choi J.-H."/>
            <person name="Mockaitis K."/>
            <person name="Colbourne J."/>
            <person name="Pfrender M."/>
        </authorList>
    </citation>
    <scope>NUCLEOTIDE SEQUENCE [LARGE SCALE GENOMIC DNA]</scope>
    <source>
        <strain evidence="3 4">Xinb3</strain>
        <tissue evidence="3">Complete organism</tissue>
    </source>
</reference>
<dbReference type="EMBL" id="LRGB01001363">
    <property type="protein sequence ID" value="KZS12155.1"/>
    <property type="molecule type" value="Genomic_DNA"/>
</dbReference>
<gene>
    <name evidence="3" type="ORF">APZ42_022937</name>
</gene>
<dbReference type="Proteomes" id="UP000076858">
    <property type="component" value="Unassembled WGS sequence"/>
</dbReference>
<feature type="region of interest" description="Disordered" evidence="1">
    <location>
        <begin position="526"/>
        <end position="578"/>
    </location>
</feature>
<organism evidence="3 4">
    <name type="scientific">Daphnia magna</name>
    <dbReference type="NCBI Taxonomy" id="35525"/>
    <lineage>
        <taxon>Eukaryota</taxon>
        <taxon>Metazoa</taxon>
        <taxon>Ecdysozoa</taxon>
        <taxon>Arthropoda</taxon>
        <taxon>Crustacea</taxon>
        <taxon>Branchiopoda</taxon>
        <taxon>Diplostraca</taxon>
        <taxon>Cladocera</taxon>
        <taxon>Anomopoda</taxon>
        <taxon>Daphniidae</taxon>
        <taxon>Daphnia</taxon>
    </lineage>
</organism>
<accession>A0A164VBD4</accession>
<sequence length="713" mass="79905">MPCISMFSRFKADRSGGSGGIGSYGSGSNGAGGGAGGSSLSQSLLEGNAITTFFEIGRQTATAGPGYLWKVHDAYRKSDGKVTADFLFICTKRGRVVWVTAVYVYSDSVDMCRPLPCHKRPLNDQLRNVLPSLPVGLQEALIRLLSRDARKRPNAQLLSSIKFFSDPAVHALQFLDVINMKDPGQKSQFYRTTLKDILPSIPKKLWFQHVWPSLQQELRTQEVLAAALQPILLMIQEISPDEYQLHIMPTIRQILGVPKSIQASVTLLENLHIIVEKTPVEDLQAEIFPMLFSSYESTTLQVQSAALVAVTNIAASLDDQMIRKMVLPKTKTVFERNSGDLKLTLNVLACLAQVIDRLDKSAIIDEVLPLLWDVKLQDPEIIQEVVSIYQRMISNKKNGLSVSLMATRVMPSLLPQTMNPSLSLEQFSNLLEVLQEMLDHIDRHQRNKLKLDNLSLGTSPERMRPLRHQHSTDNMHAVNNFNIPFVKVEQRKTCSEENMIKTHSSNSGPGSPDSNYLRVAQSLAGRRLSDNSNSGNRGRPAPSSSIHLSPATCLSVGSLPTRRHSSIGSTDRRPSTANLLPPSVRHYVIISEQFSPCPSLNKESNSLMMYFFALIIMTVLRCIVIELLVFSVLLKRIRVTRSERISQLEEEKSTSFEAKIIFSVLSAVIKERRTERQYERANAEYWLHLIIQWAKRLDKPTAIHVSAYLHYGK</sequence>
<name>A0A164VBD4_9CRUS</name>
<keyword evidence="2" id="KW-0812">Transmembrane</keyword>
<feature type="compositionally biased region" description="Polar residues" evidence="1">
    <location>
        <begin position="530"/>
        <end position="547"/>
    </location>
</feature>
<evidence type="ECO:0000256" key="1">
    <source>
        <dbReference type="SAM" id="MobiDB-lite"/>
    </source>
</evidence>
<keyword evidence="4" id="KW-1185">Reference proteome</keyword>
<dbReference type="InterPro" id="IPR016024">
    <property type="entry name" value="ARM-type_fold"/>
</dbReference>
<dbReference type="PANTHER" id="PTHR12984">
    <property type="entry name" value="SCY1-RELATED S/T PROTEIN KINASE-LIKE"/>
    <property type="match status" value="1"/>
</dbReference>
<evidence type="ECO:0000256" key="2">
    <source>
        <dbReference type="SAM" id="Phobius"/>
    </source>
</evidence>
<comment type="caution">
    <text evidence="3">The sequence shown here is derived from an EMBL/GenBank/DDBJ whole genome shotgun (WGS) entry which is preliminary data.</text>
</comment>
<dbReference type="SUPFAM" id="SSF48371">
    <property type="entry name" value="ARM repeat"/>
    <property type="match status" value="1"/>
</dbReference>
<dbReference type="InterPro" id="IPR011989">
    <property type="entry name" value="ARM-like"/>
</dbReference>
<dbReference type="OrthoDB" id="79687at2759"/>
<dbReference type="AlphaFoldDB" id="A0A164VBD4"/>
<evidence type="ECO:0000313" key="3">
    <source>
        <dbReference type="EMBL" id="KZS12155.1"/>
    </source>
</evidence>
<feature type="transmembrane region" description="Helical" evidence="2">
    <location>
        <begin position="607"/>
        <end position="634"/>
    </location>
</feature>
<proteinExistence type="predicted"/>
<protein>
    <submittedName>
        <fullName evidence="3">SCY1 protein 2</fullName>
    </submittedName>
</protein>
<dbReference type="PANTHER" id="PTHR12984:SF16">
    <property type="entry name" value="BLACK MATCH, ISOFORM H"/>
    <property type="match status" value="1"/>
</dbReference>
<dbReference type="Gene3D" id="1.25.10.10">
    <property type="entry name" value="Leucine-rich Repeat Variant"/>
    <property type="match status" value="1"/>
</dbReference>
<dbReference type="InterPro" id="IPR051177">
    <property type="entry name" value="CIK-Related_Protein"/>
</dbReference>